<proteinExistence type="predicted"/>
<gene>
    <name evidence="1" type="ORF">OWV82_019597</name>
</gene>
<reference evidence="1 2" key="1">
    <citation type="journal article" date="2023" name="Science">
        <title>Complex scaffold remodeling in plant triterpene biosynthesis.</title>
        <authorList>
            <person name="De La Pena R."/>
            <person name="Hodgson H."/>
            <person name="Liu J.C."/>
            <person name="Stephenson M.J."/>
            <person name="Martin A.C."/>
            <person name="Owen C."/>
            <person name="Harkess A."/>
            <person name="Leebens-Mack J."/>
            <person name="Jimenez L.E."/>
            <person name="Osbourn A."/>
            <person name="Sattely E.S."/>
        </authorList>
    </citation>
    <scope>NUCLEOTIDE SEQUENCE [LARGE SCALE GENOMIC DNA]</scope>
    <source>
        <strain evidence="2">cv. JPN11</strain>
        <tissue evidence="1">Leaf</tissue>
    </source>
</reference>
<evidence type="ECO:0000313" key="2">
    <source>
        <dbReference type="Proteomes" id="UP001164539"/>
    </source>
</evidence>
<keyword evidence="2" id="KW-1185">Reference proteome</keyword>
<organism evidence="1 2">
    <name type="scientific">Melia azedarach</name>
    <name type="common">Chinaberry tree</name>
    <dbReference type="NCBI Taxonomy" id="155640"/>
    <lineage>
        <taxon>Eukaryota</taxon>
        <taxon>Viridiplantae</taxon>
        <taxon>Streptophyta</taxon>
        <taxon>Embryophyta</taxon>
        <taxon>Tracheophyta</taxon>
        <taxon>Spermatophyta</taxon>
        <taxon>Magnoliopsida</taxon>
        <taxon>eudicotyledons</taxon>
        <taxon>Gunneridae</taxon>
        <taxon>Pentapetalae</taxon>
        <taxon>rosids</taxon>
        <taxon>malvids</taxon>
        <taxon>Sapindales</taxon>
        <taxon>Meliaceae</taxon>
        <taxon>Melia</taxon>
    </lineage>
</organism>
<accession>A0ACC1X3I9</accession>
<protein>
    <submittedName>
        <fullName evidence="1">Cyclic nucleotide-gated ion channel 1</fullName>
    </submittedName>
</protein>
<dbReference type="EMBL" id="CM051404">
    <property type="protein sequence ID" value="KAJ4705864.1"/>
    <property type="molecule type" value="Genomic_DNA"/>
</dbReference>
<dbReference type="Proteomes" id="UP001164539">
    <property type="component" value="Chromosome 11"/>
</dbReference>
<name>A0ACC1X3I9_MELAZ</name>
<sequence length="681" mass="78629">MMAYYVFKDLMSLVFKKRYFLLLNVIAVIVDPLFFYIPVMNDEKKCIEFDQTLVITSTVLRSVFDFFKMIHVIYVLLLELRKKGFRDWLAGCYLEIMVIFPIPQIAVNSKKRRGREFFSTMSGIFLVQYLVRVIRTYILFTEAATGILAEATWAIVAFNVLLFMHGGHVFGSLWYFFAIGKAVGCWKKACINHTECNHSTFSCDDNLGDYKVLLNDVCAIKTGNTTNYDFGLFNDALQSGIVEITDFPKKLLHCLLWGLQNLSALGQSLQPSMDIWENIFAICMTCFGVVLFVFLIGKMQSDTARSQKIRQKWQEIKQWPNFEEISSDIQRQLRKYKRENWQETKRVDVDNLVNDLPNDLAKKIRRKLCLKLLKNVQDFKDLSEGSLGDLCDCLKPVFFVERTRIIREGDPIDEMLFVLKGKIWTYTSRNLIPVLIDLRRREHHLRDGDFFGQELIAWAQNERSSNLPISTRTIQALTNVEAFTLMADDLKHVLLLADFDRAALLLQSYWRFRRFLREKKNAQKRSRLRTQLVKPISYTARKNLVQIGDPVNEMMFVVQGELWTYTTADTTAGPKFLKMGDFCGKELVAWLQNSPSSNNLIPTSNRAIQALTKVNAFALTACDLRKAYAEQMSPTPVAEPRQNAPRQRQLSETPSRNLGWFNSLKQFLFPPRGSPTTAEEA</sequence>
<comment type="caution">
    <text evidence="1">The sequence shown here is derived from an EMBL/GenBank/DDBJ whole genome shotgun (WGS) entry which is preliminary data.</text>
</comment>
<evidence type="ECO:0000313" key="1">
    <source>
        <dbReference type="EMBL" id="KAJ4705864.1"/>
    </source>
</evidence>